<evidence type="ECO:0000256" key="1">
    <source>
        <dbReference type="SAM" id="MobiDB-lite"/>
    </source>
</evidence>
<feature type="region of interest" description="Disordered" evidence="1">
    <location>
        <begin position="1"/>
        <end position="85"/>
    </location>
</feature>
<feature type="compositionally biased region" description="Polar residues" evidence="1">
    <location>
        <begin position="19"/>
        <end position="29"/>
    </location>
</feature>
<evidence type="ECO:0000313" key="2">
    <source>
        <dbReference type="EMBL" id="OZG65925.1"/>
    </source>
</evidence>
<dbReference type="KEGG" id="beu:BE0216_05565"/>
<dbReference type="Proteomes" id="UP000593943">
    <property type="component" value="Chromosome"/>
</dbReference>
<dbReference type="EMBL" id="CP062938">
    <property type="protein sequence ID" value="QOL33287.1"/>
    <property type="molecule type" value="Genomic_DNA"/>
</dbReference>
<feature type="compositionally biased region" description="Basic and acidic residues" evidence="1">
    <location>
        <begin position="8"/>
        <end position="18"/>
    </location>
</feature>
<gene>
    <name evidence="3" type="ORF">BE0216_05565</name>
    <name evidence="2" type="ORF">BEUL_1823</name>
</gene>
<accession>A0A261G3X5</accession>
<evidence type="ECO:0000313" key="5">
    <source>
        <dbReference type="Proteomes" id="UP000593943"/>
    </source>
</evidence>
<dbReference type="OrthoDB" id="3233742at2"/>
<dbReference type="EMBL" id="MWWZ01000010">
    <property type="protein sequence ID" value="OZG65925.1"/>
    <property type="molecule type" value="Genomic_DNA"/>
</dbReference>
<keyword evidence="5" id="KW-1185">Reference proteome</keyword>
<protein>
    <submittedName>
        <fullName evidence="2">Uncharacterized protein</fullName>
    </submittedName>
</protein>
<reference evidence="3 5" key="2">
    <citation type="submission" date="2020-10" db="EMBL/GenBank/DDBJ databases">
        <title>Genome sequencing of Bifidobacterium eulemuris_DSMZ_100216.</title>
        <authorList>
            <person name="Kim J."/>
        </authorList>
    </citation>
    <scope>NUCLEOTIDE SEQUENCE [LARGE SCALE GENOMIC DNA]</scope>
    <source>
        <strain evidence="3 5">DSM 100216</strain>
    </source>
</reference>
<organism evidence="2 4">
    <name type="scientific">Bifidobacterium eulemuris</name>
    <dbReference type="NCBI Taxonomy" id="1765219"/>
    <lineage>
        <taxon>Bacteria</taxon>
        <taxon>Bacillati</taxon>
        <taxon>Actinomycetota</taxon>
        <taxon>Actinomycetes</taxon>
        <taxon>Bifidobacteriales</taxon>
        <taxon>Bifidobacteriaceae</taxon>
        <taxon>Bifidobacterium</taxon>
    </lineage>
</organism>
<dbReference type="AlphaFoldDB" id="A0A261G3X5"/>
<sequence length="85" mass="9119">MSQTTEPASHRTPKDPQKSQKPAAQTATTRAWPHKERQSRNPFAVNPRAQGIKGKDGGKSLGKGTMPFKATGHKGGISRQGSKRG</sequence>
<evidence type="ECO:0000313" key="4">
    <source>
        <dbReference type="Proteomes" id="UP000216057"/>
    </source>
</evidence>
<evidence type="ECO:0000313" key="3">
    <source>
        <dbReference type="EMBL" id="QOL33287.1"/>
    </source>
</evidence>
<dbReference type="RefSeq" id="WP_094637348.1">
    <property type="nucleotide sequence ID" value="NZ_CP062938.1"/>
</dbReference>
<name>A0A261G3X5_9BIFI</name>
<dbReference type="Proteomes" id="UP000216057">
    <property type="component" value="Unassembled WGS sequence"/>
</dbReference>
<proteinExistence type="predicted"/>
<reference evidence="2 4" key="1">
    <citation type="journal article" date="2017" name="BMC Genomics">
        <title>Comparative genomic and phylogenomic analyses of the Bifidobacteriaceae family.</title>
        <authorList>
            <person name="Lugli G.A."/>
            <person name="Milani C."/>
            <person name="Turroni F."/>
            <person name="Duranti S."/>
            <person name="Mancabelli L."/>
            <person name="Mangifesta M."/>
            <person name="Ferrario C."/>
            <person name="Modesto M."/>
            <person name="Mattarelli P."/>
            <person name="Jiri K."/>
            <person name="van Sinderen D."/>
            <person name="Ventura M."/>
        </authorList>
    </citation>
    <scope>NUCLEOTIDE SEQUENCE [LARGE SCALE GENOMIC DNA]</scope>
    <source>
        <strain evidence="2 4">DSM 100216</strain>
    </source>
</reference>